<gene>
    <name evidence="2" type="ORF">SISNIDRAFT_455358</name>
</gene>
<sequence>MIAGLMFSTAGAFIRALQLSPIPHSPTVHRDAPRALTIRRTRRPVAAPQFNQVGFHAHVTCPTLLFVFGLVLSARGLVMLKMGPEYSTSTSLLGAMLTICLVVKVIGAARKMTQLLRDDYHVIAVGLDH</sequence>
<evidence type="ECO:0000313" key="2">
    <source>
        <dbReference type="EMBL" id="KZS92747.1"/>
    </source>
</evidence>
<evidence type="ECO:0000256" key="1">
    <source>
        <dbReference type="SAM" id="Phobius"/>
    </source>
</evidence>
<reference evidence="2 3" key="1">
    <citation type="journal article" date="2016" name="Mol. Biol. Evol.">
        <title>Comparative Genomics of Early-Diverging Mushroom-Forming Fungi Provides Insights into the Origins of Lignocellulose Decay Capabilities.</title>
        <authorList>
            <person name="Nagy L.G."/>
            <person name="Riley R."/>
            <person name="Tritt A."/>
            <person name="Adam C."/>
            <person name="Daum C."/>
            <person name="Floudas D."/>
            <person name="Sun H."/>
            <person name="Yadav J.S."/>
            <person name="Pangilinan J."/>
            <person name="Larsson K.H."/>
            <person name="Matsuura K."/>
            <person name="Barry K."/>
            <person name="Labutti K."/>
            <person name="Kuo R."/>
            <person name="Ohm R.A."/>
            <person name="Bhattacharya S.S."/>
            <person name="Shirouzu T."/>
            <person name="Yoshinaga Y."/>
            <person name="Martin F.M."/>
            <person name="Grigoriev I.V."/>
            <person name="Hibbett D.S."/>
        </authorList>
    </citation>
    <scope>NUCLEOTIDE SEQUENCE [LARGE SCALE GENOMIC DNA]</scope>
    <source>
        <strain evidence="2 3">HHB9708</strain>
    </source>
</reference>
<accession>A0A164TYE1</accession>
<dbReference type="AlphaFoldDB" id="A0A164TYE1"/>
<dbReference type="Proteomes" id="UP000076722">
    <property type="component" value="Unassembled WGS sequence"/>
</dbReference>
<evidence type="ECO:0000313" key="3">
    <source>
        <dbReference type="Proteomes" id="UP000076722"/>
    </source>
</evidence>
<feature type="transmembrane region" description="Helical" evidence="1">
    <location>
        <begin position="90"/>
        <end position="109"/>
    </location>
</feature>
<organism evidence="2 3">
    <name type="scientific">Sistotremastrum niveocremeum HHB9708</name>
    <dbReference type="NCBI Taxonomy" id="1314777"/>
    <lineage>
        <taxon>Eukaryota</taxon>
        <taxon>Fungi</taxon>
        <taxon>Dikarya</taxon>
        <taxon>Basidiomycota</taxon>
        <taxon>Agaricomycotina</taxon>
        <taxon>Agaricomycetes</taxon>
        <taxon>Sistotremastrales</taxon>
        <taxon>Sistotremastraceae</taxon>
        <taxon>Sertulicium</taxon>
        <taxon>Sertulicium niveocremeum</taxon>
    </lineage>
</organism>
<keyword evidence="1" id="KW-0812">Transmembrane</keyword>
<name>A0A164TYE1_9AGAM</name>
<keyword evidence="3" id="KW-1185">Reference proteome</keyword>
<proteinExistence type="predicted"/>
<feature type="transmembrane region" description="Helical" evidence="1">
    <location>
        <begin position="55"/>
        <end position="78"/>
    </location>
</feature>
<keyword evidence="1" id="KW-1133">Transmembrane helix</keyword>
<keyword evidence="1" id="KW-0472">Membrane</keyword>
<protein>
    <submittedName>
        <fullName evidence="2">Uncharacterized protein</fullName>
    </submittedName>
</protein>
<dbReference type="EMBL" id="KV419409">
    <property type="protein sequence ID" value="KZS92747.1"/>
    <property type="molecule type" value="Genomic_DNA"/>
</dbReference>